<dbReference type="PANTHER" id="PTHR34220">
    <property type="entry name" value="SENSOR HISTIDINE KINASE YPDA"/>
    <property type="match status" value="1"/>
</dbReference>
<feature type="transmembrane region" description="Helical" evidence="2">
    <location>
        <begin position="7"/>
        <end position="27"/>
    </location>
</feature>
<dbReference type="GO" id="GO:0016020">
    <property type="term" value="C:membrane"/>
    <property type="evidence" value="ECO:0007669"/>
    <property type="project" value="InterPro"/>
</dbReference>
<dbReference type="Pfam" id="PF06580">
    <property type="entry name" value="His_kinase"/>
    <property type="match status" value="1"/>
</dbReference>
<dbReference type="OrthoDB" id="9809908at2"/>
<proteinExistence type="predicted"/>
<evidence type="ECO:0000313" key="5">
    <source>
        <dbReference type="Proteomes" id="UP000306552"/>
    </source>
</evidence>
<protein>
    <recommendedName>
        <fullName evidence="3">Signal transduction histidine kinase internal region domain-containing protein</fullName>
    </recommendedName>
</protein>
<keyword evidence="1" id="KW-0175">Coiled coil</keyword>
<feature type="domain" description="Signal transduction histidine kinase internal region" evidence="3">
    <location>
        <begin position="158"/>
        <end position="236"/>
    </location>
</feature>
<reference evidence="4 5" key="1">
    <citation type="submission" date="2019-04" db="EMBL/GenBank/DDBJ databases">
        <title>Psychroflexus halotolerans sp. nov., isolated from a marine solar saltern.</title>
        <authorList>
            <person name="Feng X."/>
        </authorList>
    </citation>
    <scope>NUCLEOTIDE SEQUENCE [LARGE SCALE GENOMIC DNA]</scope>
    <source>
        <strain evidence="4 5">WDS2C27</strain>
    </source>
</reference>
<keyword evidence="2" id="KW-0472">Membrane</keyword>
<accession>A0A4V6ALH8</accession>
<dbReference type="GO" id="GO:0000155">
    <property type="term" value="F:phosphorelay sensor kinase activity"/>
    <property type="evidence" value="ECO:0007669"/>
    <property type="project" value="InterPro"/>
</dbReference>
<keyword evidence="2" id="KW-1133">Transmembrane helix</keyword>
<name>A0A4V6ALH8_9FLAO</name>
<evidence type="ECO:0000256" key="2">
    <source>
        <dbReference type="SAM" id="Phobius"/>
    </source>
</evidence>
<evidence type="ECO:0000313" key="4">
    <source>
        <dbReference type="EMBL" id="TKS56875.1"/>
    </source>
</evidence>
<feature type="transmembrane region" description="Helical" evidence="2">
    <location>
        <begin position="118"/>
        <end position="137"/>
    </location>
</feature>
<dbReference type="Proteomes" id="UP000306552">
    <property type="component" value="Unassembled WGS sequence"/>
</dbReference>
<feature type="transmembrane region" description="Helical" evidence="2">
    <location>
        <begin position="79"/>
        <end position="98"/>
    </location>
</feature>
<dbReference type="InterPro" id="IPR050640">
    <property type="entry name" value="Bact_2-comp_sensor_kinase"/>
</dbReference>
<dbReference type="EMBL" id="SWMU01000001">
    <property type="protein sequence ID" value="TKS56875.1"/>
    <property type="molecule type" value="Genomic_DNA"/>
</dbReference>
<keyword evidence="2" id="KW-0812">Transmembrane</keyword>
<feature type="transmembrane region" description="Helical" evidence="2">
    <location>
        <begin position="47"/>
        <end position="67"/>
    </location>
</feature>
<dbReference type="PANTHER" id="PTHR34220:SF7">
    <property type="entry name" value="SENSOR HISTIDINE KINASE YPDA"/>
    <property type="match status" value="1"/>
</dbReference>
<comment type="caution">
    <text evidence="4">The sequence shown here is derived from an EMBL/GenBank/DDBJ whole genome shotgun (WGS) entry which is preliminary data.</text>
</comment>
<dbReference type="InterPro" id="IPR010559">
    <property type="entry name" value="Sig_transdc_His_kin_internal"/>
</dbReference>
<organism evidence="4 5">
    <name type="scientific">Mesohalobacter halotolerans</name>
    <dbReference type="NCBI Taxonomy" id="1883405"/>
    <lineage>
        <taxon>Bacteria</taxon>
        <taxon>Pseudomonadati</taxon>
        <taxon>Bacteroidota</taxon>
        <taxon>Flavobacteriia</taxon>
        <taxon>Flavobacteriales</taxon>
        <taxon>Flavobacteriaceae</taxon>
        <taxon>Mesohalobacter</taxon>
    </lineage>
</organism>
<gene>
    <name evidence="4" type="ORF">FCN74_00165</name>
</gene>
<keyword evidence="5" id="KW-1185">Reference proteome</keyword>
<evidence type="ECO:0000259" key="3">
    <source>
        <dbReference type="Pfam" id="PF06580"/>
    </source>
</evidence>
<dbReference type="AlphaFoldDB" id="A0A4V6ALH8"/>
<dbReference type="RefSeq" id="WP_138930579.1">
    <property type="nucleotide sequence ID" value="NZ_SWMU01000001.1"/>
</dbReference>
<feature type="coiled-coil region" evidence="1">
    <location>
        <begin position="134"/>
        <end position="166"/>
    </location>
</feature>
<sequence>MLTKKQWLYVSLSSWLIASLFNVSKLILSLRPQRLSRFQFNSLDEFWYQYITHILFCFVVFVLNFYAYRSRRLKLKDSIWSLILFNVILFFIIVIFNYKIHIELFEFTRKPIIAFGYIARYALSVALIILVFKILILNQETQNKQKRIHQLELETKTAQHQQLKNQINPHFFFNTLNSLSSIVAEKPEKATDYISYMSKIFRQSLTDQPDLVTLKDDIEFVEAFIKLQKLRYGEAFEVNFKLDIQAYEKKVLSMGLQTLLENALKHNVIKKDKPLKINIFNKDNYVWVEHNLQPKQNPVKGENFGLSSLQKRAQWSQQNSVIIQKQNETFSVGLPLSL</sequence>
<evidence type="ECO:0000256" key="1">
    <source>
        <dbReference type="SAM" id="Coils"/>
    </source>
</evidence>